<dbReference type="OrthoDB" id="2382008at2"/>
<dbReference type="AlphaFoldDB" id="A0A1C1A0M2"/>
<name>A0A1C1A0M2_9BACL</name>
<dbReference type="Proteomes" id="UP000093309">
    <property type="component" value="Unassembled WGS sequence"/>
</dbReference>
<proteinExistence type="predicted"/>
<reference evidence="2" key="1">
    <citation type="submission" date="2016-05" db="EMBL/GenBank/DDBJ databases">
        <title>Paenibacillus oryzae. sp. nov., isolated from the rice root.</title>
        <authorList>
            <person name="Zhang J."/>
            <person name="Zhang X."/>
        </authorList>
    </citation>
    <scope>NUCLEOTIDE SEQUENCE [LARGE SCALE GENOMIC DNA]</scope>
    <source>
        <strain evidence="2">KCTC13222</strain>
    </source>
</reference>
<comment type="caution">
    <text evidence="1">The sequence shown here is derived from an EMBL/GenBank/DDBJ whole genome shotgun (WGS) entry which is preliminary data.</text>
</comment>
<dbReference type="STRING" id="512399.A8709_19855"/>
<protein>
    <recommendedName>
        <fullName evidence="3">DNA alkylation repair protein</fullName>
    </recommendedName>
</protein>
<accession>A0A1C1A0M2</accession>
<gene>
    <name evidence="1" type="ORF">A8709_19855</name>
</gene>
<keyword evidence="2" id="KW-1185">Reference proteome</keyword>
<dbReference type="EMBL" id="LYPC01000022">
    <property type="protein sequence ID" value="OCT13831.1"/>
    <property type="molecule type" value="Genomic_DNA"/>
</dbReference>
<sequence length="85" mass="9859">MQEKPYFCPNCRSNRVKFSVITSYSQSFMKDAFSGDFTEFQDPDVIPEPEPTIQCLICNFSSNEMRFIKQAEREPRVNSPTTSFS</sequence>
<evidence type="ECO:0008006" key="3">
    <source>
        <dbReference type="Google" id="ProtNLM"/>
    </source>
</evidence>
<organism evidence="1 2">
    <name type="scientific">Paenibacillus pectinilyticus</name>
    <dbReference type="NCBI Taxonomy" id="512399"/>
    <lineage>
        <taxon>Bacteria</taxon>
        <taxon>Bacillati</taxon>
        <taxon>Bacillota</taxon>
        <taxon>Bacilli</taxon>
        <taxon>Bacillales</taxon>
        <taxon>Paenibacillaceae</taxon>
        <taxon>Paenibacillus</taxon>
    </lineage>
</organism>
<evidence type="ECO:0000313" key="2">
    <source>
        <dbReference type="Proteomes" id="UP000093309"/>
    </source>
</evidence>
<evidence type="ECO:0000313" key="1">
    <source>
        <dbReference type="EMBL" id="OCT13831.1"/>
    </source>
</evidence>